<comment type="caution">
    <text evidence="9">The sequence shown here is derived from an EMBL/GenBank/DDBJ whole genome shotgun (WGS) entry which is preliminary data.</text>
</comment>
<dbReference type="InterPro" id="IPR000515">
    <property type="entry name" value="MetI-like"/>
</dbReference>
<feature type="transmembrane region" description="Helical" evidence="7">
    <location>
        <begin position="238"/>
        <end position="261"/>
    </location>
</feature>
<keyword evidence="2 7" id="KW-0813">Transport</keyword>
<feature type="transmembrane region" description="Helical" evidence="7">
    <location>
        <begin position="190"/>
        <end position="213"/>
    </location>
</feature>
<keyword evidence="10" id="KW-1185">Reference proteome</keyword>
<dbReference type="OrthoDB" id="9783218at2"/>
<dbReference type="PANTHER" id="PTHR43386">
    <property type="entry name" value="OLIGOPEPTIDE TRANSPORT SYSTEM PERMEASE PROTEIN APPC"/>
    <property type="match status" value="1"/>
</dbReference>
<evidence type="ECO:0000313" key="10">
    <source>
        <dbReference type="Proteomes" id="UP000003280"/>
    </source>
</evidence>
<feature type="domain" description="ABC transmembrane type-1" evidence="8">
    <location>
        <begin position="69"/>
        <end position="258"/>
    </location>
</feature>
<evidence type="ECO:0000259" key="8">
    <source>
        <dbReference type="PROSITE" id="PS50928"/>
    </source>
</evidence>
<evidence type="ECO:0000256" key="2">
    <source>
        <dbReference type="ARBA" id="ARBA00022448"/>
    </source>
</evidence>
<name>E0NL43_9FIRM</name>
<keyword evidence="3" id="KW-1003">Cell membrane</keyword>
<evidence type="ECO:0000256" key="1">
    <source>
        <dbReference type="ARBA" id="ARBA00004651"/>
    </source>
</evidence>
<keyword evidence="4 7" id="KW-0812">Transmembrane</keyword>
<feature type="transmembrane region" description="Helical" evidence="7">
    <location>
        <begin position="135"/>
        <end position="151"/>
    </location>
</feature>
<dbReference type="GO" id="GO:0005886">
    <property type="term" value="C:plasma membrane"/>
    <property type="evidence" value="ECO:0007669"/>
    <property type="project" value="UniProtKB-SubCell"/>
</dbReference>
<reference evidence="9 10" key="1">
    <citation type="submission" date="2010-07" db="EMBL/GenBank/DDBJ databases">
        <authorList>
            <person name="Muzny D."/>
            <person name="Qin X."/>
            <person name="Deng J."/>
            <person name="Jiang H."/>
            <person name="Liu Y."/>
            <person name="Qu J."/>
            <person name="Song X.-Z."/>
            <person name="Zhang L."/>
            <person name="Thornton R."/>
            <person name="Coyle M."/>
            <person name="Francisco L."/>
            <person name="Jackson L."/>
            <person name="Javaid M."/>
            <person name="Korchina V."/>
            <person name="Kovar C."/>
            <person name="Mata R."/>
            <person name="Mathew T."/>
            <person name="Ngo R."/>
            <person name="Nguyen L."/>
            <person name="Nguyen N."/>
            <person name="Okwuonu G."/>
            <person name="Ongeri F."/>
            <person name="Pham C."/>
            <person name="Simmons D."/>
            <person name="Wilczek-Boney K."/>
            <person name="Hale W."/>
            <person name="Jakkamsetti A."/>
            <person name="Pham P."/>
            <person name="Ruth R."/>
            <person name="San Lucas F."/>
            <person name="Warren J."/>
            <person name="Zhang J."/>
            <person name="Zhao Z."/>
            <person name="Zhou C."/>
            <person name="Zhu D."/>
            <person name="Lee S."/>
            <person name="Bess C."/>
            <person name="Blankenburg K."/>
            <person name="Forbes L."/>
            <person name="Fu Q."/>
            <person name="Gubbala S."/>
            <person name="Hirani K."/>
            <person name="Jayaseelan J.C."/>
            <person name="Lara F."/>
            <person name="Munidasa M."/>
            <person name="Palculict T."/>
            <person name="Patil S."/>
            <person name="Pu L.-L."/>
            <person name="Saada N."/>
            <person name="Tang L."/>
            <person name="Weissenberger G."/>
            <person name="Zhu Y."/>
            <person name="Hemphill L."/>
            <person name="Shang Y."/>
            <person name="Youmans B."/>
            <person name="Ayvaz T."/>
            <person name="Ross M."/>
            <person name="Santibanez J."/>
            <person name="Aqrawi P."/>
            <person name="Gross S."/>
            <person name="Joshi V."/>
            <person name="Fowler G."/>
            <person name="Nazareth L."/>
            <person name="Reid J."/>
            <person name="Worley K."/>
            <person name="Petrosino J."/>
            <person name="Highlander S."/>
            <person name="Gibbs R."/>
        </authorList>
    </citation>
    <scope>NUCLEOTIDE SEQUENCE [LARGE SCALE GENOMIC DNA]</scope>
    <source>
        <strain evidence="9 10">ATCC BAA-1640</strain>
    </source>
</reference>
<gene>
    <name evidence="9" type="primary">dppC3</name>
    <name evidence="9" type="ORF">HMPREF9225_0882</name>
</gene>
<evidence type="ECO:0000256" key="3">
    <source>
        <dbReference type="ARBA" id="ARBA00022475"/>
    </source>
</evidence>
<feature type="transmembrane region" description="Helical" evidence="7">
    <location>
        <begin position="12"/>
        <end position="30"/>
    </location>
</feature>
<evidence type="ECO:0000256" key="5">
    <source>
        <dbReference type="ARBA" id="ARBA00022989"/>
    </source>
</evidence>
<keyword evidence="5 7" id="KW-1133">Transmembrane helix</keyword>
<dbReference type="PANTHER" id="PTHR43386:SF1">
    <property type="entry name" value="D,D-DIPEPTIDE TRANSPORT SYSTEM PERMEASE PROTEIN DDPC-RELATED"/>
    <property type="match status" value="1"/>
</dbReference>
<dbReference type="SUPFAM" id="SSF161098">
    <property type="entry name" value="MetI-like"/>
    <property type="match status" value="1"/>
</dbReference>
<dbReference type="CDD" id="cd06261">
    <property type="entry name" value="TM_PBP2"/>
    <property type="match status" value="1"/>
</dbReference>
<keyword evidence="6 7" id="KW-0472">Membrane</keyword>
<dbReference type="Gene3D" id="1.10.3720.10">
    <property type="entry name" value="MetI-like"/>
    <property type="match status" value="1"/>
</dbReference>
<accession>E0NL43</accession>
<feature type="transmembrane region" description="Helical" evidence="7">
    <location>
        <begin position="108"/>
        <end position="129"/>
    </location>
</feature>
<evidence type="ECO:0000256" key="7">
    <source>
        <dbReference type="RuleBase" id="RU363032"/>
    </source>
</evidence>
<dbReference type="EMBL" id="AEEH01000034">
    <property type="protein sequence ID" value="EFM25476.1"/>
    <property type="molecule type" value="Genomic_DNA"/>
</dbReference>
<dbReference type="eggNOG" id="COG1173">
    <property type="taxonomic scope" value="Bacteria"/>
</dbReference>
<feature type="transmembrane region" description="Helical" evidence="7">
    <location>
        <begin position="72"/>
        <end position="96"/>
    </location>
</feature>
<dbReference type="Proteomes" id="UP000003280">
    <property type="component" value="Unassembled WGS sequence"/>
</dbReference>
<dbReference type="HOGENOM" id="CLU_028518_1_1_9"/>
<sequence length="271" mass="29896">MMKTNKFGIKLGKIIIIFFAVVFVVSFFWTPHNPYEINSDIKFTPPNSTYLFGTDNFGRDILSRLMVGTQSAFLLSVGAVSVAFIIGLLIGGFSGYLGGKVDEVLMRIIDALMAFPGILFAIMLVSVFGPGIENTIIALGIMGVPYFSRVTRSGFLQVKKRDYVRGARAKGANGFHIAIHHIILNIKNQLTVAITLAISSTIISEAGLSYLGLGIKPPTPSWGRMLKEAQSYFNQAPWYFYSTGIILSLMVFGFTLLGDALRDKRFKEKKK</sequence>
<organism evidence="9 10">
    <name type="scientific">Peptoniphilus duerdenii ATCC BAA-1640</name>
    <dbReference type="NCBI Taxonomy" id="862517"/>
    <lineage>
        <taxon>Bacteria</taxon>
        <taxon>Bacillati</taxon>
        <taxon>Bacillota</taxon>
        <taxon>Tissierellia</taxon>
        <taxon>Tissierellales</taxon>
        <taxon>Peptoniphilaceae</taxon>
        <taxon>Peptoniphilus</taxon>
    </lineage>
</organism>
<dbReference type="InterPro" id="IPR050366">
    <property type="entry name" value="BP-dependent_transpt_permease"/>
</dbReference>
<dbReference type="InterPro" id="IPR035906">
    <property type="entry name" value="MetI-like_sf"/>
</dbReference>
<dbReference type="PROSITE" id="PS50928">
    <property type="entry name" value="ABC_TM1"/>
    <property type="match status" value="1"/>
</dbReference>
<dbReference type="GO" id="GO:0055085">
    <property type="term" value="P:transmembrane transport"/>
    <property type="evidence" value="ECO:0007669"/>
    <property type="project" value="InterPro"/>
</dbReference>
<comment type="similarity">
    <text evidence="7">Belongs to the binding-protein-dependent transport system permease family.</text>
</comment>
<evidence type="ECO:0000256" key="4">
    <source>
        <dbReference type="ARBA" id="ARBA00022692"/>
    </source>
</evidence>
<dbReference type="STRING" id="862517.HMPREF9225_0882"/>
<evidence type="ECO:0000313" key="9">
    <source>
        <dbReference type="EMBL" id="EFM25476.1"/>
    </source>
</evidence>
<protein>
    <submittedName>
        <fullName evidence="9">ABC transporter, permease protein</fullName>
    </submittedName>
</protein>
<comment type="subcellular location">
    <subcellularLocation>
        <location evidence="1 7">Cell membrane</location>
        <topology evidence="1 7">Multi-pass membrane protein</topology>
    </subcellularLocation>
</comment>
<proteinExistence type="inferred from homology"/>
<dbReference type="Pfam" id="PF00528">
    <property type="entry name" value="BPD_transp_1"/>
    <property type="match status" value="1"/>
</dbReference>
<dbReference type="AlphaFoldDB" id="E0NL43"/>
<evidence type="ECO:0000256" key="6">
    <source>
        <dbReference type="ARBA" id="ARBA00023136"/>
    </source>
</evidence>